<dbReference type="HAMAP" id="MF_00063">
    <property type="entry name" value="CysH"/>
    <property type="match status" value="1"/>
</dbReference>
<dbReference type="NCBIfam" id="NF002537">
    <property type="entry name" value="PRK02090.1"/>
    <property type="match status" value="1"/>
</dbReference>
<dbReference type="InterPro" id="IPR013766">
    <property type="entry name" value="Thioredoxin_domain"/>
</dbReference>
<name>A0A096PBE0_OSTTA</name>
<dbReference type="InterPro" id="IPR017937">
    <property type="entry name" value="Thioredoxin_CS"/>
</dbReference>
<dbReference type="STRING" id="70448.A0A096PBE0"/>
<evidence type="ECO:0000256" key="1">
    <source>
        <dbReference type="ARBA" id="ARBA00001966"/>
    </source>
</evidence>
<dbReference type="GO" id="GO:0004604">
    <property type="term" value="F:phosphoadenylyl-sulfate reductase (thioredoxin) activity"/>
    <property type="evidence" value="ECO:0007669"/>
    <property type="project" value="InterPro"/>
</dbReference>
<dbReference type="OrthoDB" id="7869097at2759"/>
<keyword evidence="5" id="KW-0411">Iron-sulfur</keyword>
<dbReference type="InterPro" id="IPR014729">
    <property type="entry name" value="Rossmann-like_a/b/a_fold"/>
</dbReference>
<dbReference type="InterPro" id="IPR002500">
    <property type="entry name" value="PAPS_reduct_dom"/>
</dbReference>
<comment type="caution">
    <text evidence="7">The sequence shown here is derived from an EMBL/GenBank/DDBJ whole genome shotgun (WGS) entry which is preliminary data.</text>
</comment>
<dbReference type="GO" id="GO:0046872">
    <property type="term" value="F:metal ion binding"/>
    <property type="evidence" value="ECO:0007669"/>
    <property type="project" value="UniProtKB-KW"/>
</dbReference>
<dbReference type="KEGG" id="ota:OT_ostta14g00360"/>
<dbReference type="GO" id="GO:0019379">
    <property type="term" value="P:sulfate assimilation, phosphoadenylyl sulfate reduction by phosphoadenylyl-sulfate reductase (thioredoxin)"/>
    <property type="evidence" value="ECO:0007669"/>
    <property type="project" value="InterPro"/>
</dbReference>
<dbReference type="PROSITE" id="PS51352">
    <property type="entry name" value="THIOREDOXIN_2"/>
    <property type="match status" value="1"/>
</dbReference>
<evidence type="ECO:0000256" key="4">
    <source>
        <dbReference type="ARBA" id="ARBA00023004"/>
    </source>
</evidence>
<dbReference type="AlphaFoldDB" id="A0A096PBE0"/>
<dbReference type="GeneID" id="9837645"/>
<dbReference type="PROSITE" id="PS00194">
    <property type="entry name" value="THIOREDOXIN_1"/>
    <property type="match status" value="1"/>
</dbReference>
<accession>A0A096PBE0</accession>
<dbReference type="Gene3D" id="3.40.50.620">
    <property type="entry name" value="HUPs"/>
    <property type="match status" value="1"/>
</dbReference>
<dbReference type="CDD" id="cd23945">
    <property type="entry name" value="PAPS_reductase"/>
    <property type="match status" value="1"/>
</dbReference>
<dbReference type="InParanoid" id="A0A096PBE0"/>
<evidence type="ECO:0000256" key="3">
    <source>
        <dbReference type="ARBA" id="ARBA00023002"/>
    </source>
</evidence>
<reference evidence="7 8" key="2">
    <citation type="journal article" date="2014" name="BMC Genomics">
        <title>An improved genome of the model marine alga Ostreococcus tauri unfolds by assessing Illumina de novo assemblies.</title>
        <authorList>
            <person name="Blanc-Mathieu R."/>
            <person name="Verhelst B."/>
            <person name="Derelle E."/>
            <person name="Rombauts S."/>
            <person name="Bouget F.Y."/>
            <person name="Carre I."/>
            <person name="Chateau A."/>
            <person name="Eyre-Walker A."/>
            <person name="Grimsley N."/>
            <person name="Moreau H."/>
            <person name="Piegu B."/>
            <person name="Rivals E."/>
            <person name="Schackwitz W."/>
            <person name="Van de Peer Y."/>
            <person name="Piganeau G."/>
        </authorList>
    </citation>
    <scope>NUCLEOTIDE SEQUENCE [LARGE SCALE GENOMIC DNA]</scope>
    <source>
        <strain evidence="8">OTTH 0595 / CCAP 157/2 / RCC745</strain>
    </source>
</reference>
<evidence type="ECO:0000313" key="7">
    <source>
        <dbReference type="EMBL" id="CEG01967.1"/>
    </source>
</evidence>
<keyword evidence="2" id="KW-0479">Metal-binding</keyword>
<dbReference type="Pfam" id="PF01507">
    <property type="entry name" value="PAPS_reduct"/>
    <property type="match status" value="1"/>
</dbReference>
<dbReference type="Gene3D" id="3.40.30.10">
    <property type="entry name" value="Glutaredoxin"/>
    <property type="match status" value="1"/>
</dbReference>
<reference evidence="8" key="1">
    <citation type="journal article" date="2006" name="Proc. Natl. Acad. Sci. U.S.A.">
        <title>Genome analysis of the smallest free-living eukaryote Ostreococcus tauri unveils many unique features.</title>
        <authorList>
            <person name="Derelle E."/>
            <person name="Ferraz C."/>
            <person name="Rombauts S."/>
            <person name="Rouze P."/>
            <person name="Worden A.Z."/>
            <person name="Robbens S."/>
            <person name="Partensky F."/>
            <person name="Degroeve S."/>
            <person name="Echeynie S."/>
            <person name="Cooke R."/>
            <person name="Saeys Y."/>
            <person name="Wuyts J."/>
            <person name="Jabbari K."/>
            <person name="Bowler C."/>
            <person name="Panaud O."/>
            <person name="Piegu B."/>
            <person name="Ball S.G."/>
            <person name="Ral J.-P."/>
            <person name="Bouget F.-Y."/>
            <person name="Piganeau G."/>
            <person name="De Baets B."/>
            <person name="Picard A."/>
            <person name="Delseny M."/>
            <person name="Demaille J."/>
            <person name="Van de Peer Y."/>
            <person name="Moreau H."/>
        </authorList>
    </citation>
    <scope>NUCLEOTIDE SEQUENCE [LARGE SCALE GENOMIC DNA]</scope>
    <source>
        <strain evidence="8">OTTH 0595 / CCAP 157/2 / RCC745</strain>
    </source>
</reference>
<keyword evidence="8" id="KW-1185">Reference proteome</keyword>
<keyword evidence="3" id="KW-0560">Oxidoreductase</keyword>
<proteinExistence type="inferred from homology"/>
<dbReference type="PANTHER" id="PTHR46482">
    <property type="entry name" value="5'-ADENYLYLSULFATE REDUCTASE 3, CHLOROPLASTIC"/>
    <property type="match status" value="1"/>
</dbReference>
<sequence>MTSRARAGPVVQRIARNRVFGDDVKASRRTSRVTPARDARARATALEIVDHALETHGDRIAIAFSGAEDVAVIQYAALTGRGFRVFSLDTGRLNPETYELFDAVEKHFGIKIEYCFPDADAVKALVNEKGMFSFYEDGHKECCGVRKVQPLRAKLATLDAWMTGQRKDQSPGTRNAVPASQVDPVFVGAKGGEGSLMKYNPLTDMTSTEVWDFLRVMGTPVNALHERGYVSIGCAPCTRAVLPGQQEREGRWWWEDAASKECGLHSGNVSDEAKKTQEDREATEEDIFEHELVRALSHDQIAALRDEKTHAETTLAVLYAPWCPHCQRMVDGYETAAERLTPNGITFAKFRADRDEKEWAKENLSLNSFPTVLLFPKGRSGYIKLGSERRDADSLRIFIESVCGKI</sequence>
<protein>
    <submittedName>
        <fullName evidence="7">Thioredoxin, conserved site</fullName>
    </submittedName>
</protein>
<evidence type="ECO:0000256" key="5">
    <source>
        <dbReference type="ARBA" id="ARBA00023014"/>
    </source>
</evidence>
<dbReference type="GO" id="GO:0051536">
    <property type="term" value="F:iron-sulfur cluster binding"/>
    <property type="evidence" value="ECO:0007669"/>
    <property type="project" value="UniProtKB-KW"/>
</dbReference>
<evidence type="ECO:0000313" key="8">
    <source>
        <dbReference type="Proteomes" id="UP000009170"/>
    </source>
</evidence>
<dbReference type="Proteomes" id="UP000009170">
    <property type="component" value="Unassembled WGS sequence"/>
</dbReference>
<keyword evidence="4" id="KW-0408">Iron</keyword>
<dbReference type="PANTHER" id="PTHR46482:SF9">
    <property type="entry name" value="5'-ADENYLYLSULFATE REDUCTASE 1, CHLOROPLASTIC"/>
    <property type="match status" value="1"/>
</dbReference>
<dbReference type="Pfam" id="PF00085">
    <property type="entry name" value="Thioredoxin"/>
    <property type="match status" value="1"/>
</dbReference>
<dbReference type="EMBL" id="CAID01000014">
    <property type="protein sequence ID" value="CEG01967.1"/>
    <property type="molecule type" value="Genomic_DNA"/>
</dbReference>
<comment type="cofactor">
    <cofactor evidence="1">
        <name>[4Fe-4S] cluster</name>
        <dbReference type="ChEBI" id="CHEBI:49883"/>
    </cofactor>
</comment>
<dbReference type="InterPro" id="IPR036249">
    <property type="entry name" value="Thioredoxin-like_sf"/>
</dbReference>
<dbReference type="SUPFAM" id="SSF52402">
    <property type="entry name" value="Adenine nucleotide alpha hydrolases-like"/>
    <property type="match status" value="1"/>
</dbReference>
<evidence type="ECO:0000259" key="6">
    <source>
        <dbReference type="PROSITE" id="PS51352"/>
    </source>
</evidence>
<organism evidence="7 8">
    <name type="scientific">Ostreococcus tauri</name>
    <name type="common">Marine green alga</name>
    <dbReference type="NCBI Taxonomy" id="70448"/>
    <lineage>
        <taxon>Eukaryota</taxon>
        <taxon>Viridiplantae</taxon>
        <taxon>Chlorophyta</taxon>
        <taxon>Mamiellophyceae</taxon>
        <taxon>Mamiellales</taxon>
        <taxon>Bathycoccaceae</taxon>
        <taxon>Ostreococcus</taxon>
    </lineage>
</organism>
<evidence type="ECO:0000256" key="2">
    <source>
        <dbReference type="ARBA" id="ARBA00022723"/>
    </source>
</evidence>
<dbReference type="InterPro" id="IPR004511">
    <property type="entry name" value="PAPS/APS_Rdtase"/>
</dbReference>
<gene>
    <name evidence="7" type="ORF">OT_ostta14g00360</name>
</gene>
<feature type="domain" description="Thioredoxin" evidence="6">
    <location>
        <begin position="273"/>
        <end position="404"/>
    </location>
</feature>
<dbReference type="FunCoup" id="A0A096PBE0">
    <property type="interactions" value="189"/>
</dbReference>
<dbReference type="RefSeq" id="XP_003082836.2">
    <property type="nucleotide sequence ID" value="XM_003082788.2"/>
</dbReference>
<dbReference type="SUPFAM" id="SSF52833">
    <property type="entry name" value="Thioredoxin-like"/>
    <property type="match status" value="1"/>
</dbReference>